<dbReference type="GO" id="GO:0004672">
    <property type="term" value="F:protein kinase activity"/>
    <property type="evidence" value="ECO:0007669"/>
    <property type="project" value="InterPro"/>
</dbReference>
<dbReference type="PANTHER" id="PTHR37049:SF4">
    <property type="entry name" value="RHODANESE DOMAIN-CONTAINING PROTEIN"/>
    <property type="match status" value="1"/>
</dbReference>
<evidence type="ECO:0000313" key="6">
    <source>
        <dbReference type="EMBL" id="KAA6396315.1"/>
    </source>
</evidence>
<evidence type="ECO:0000259" key="5">
    <source>
        <dbReference type="PROSITE" id="PS50011"/>
    </source>
</evidence>
<feature type="domain" description="Protein kinase" evidence="5">
    <location>
        <begin position="782"/>
        <end position="1063"/>
    </location>
</feature>
<dbReference type="InterPro" id="IPR017441">
    <property type="entry name" value="Protein_kinase_ATP_BS"/>
</dbReference>
<dbReference type="Gene3D" id="3.90.226.10">
    <property type="entry name" value="2-enoyl-CoA Hydratase, Chain A, domain 1"/>
    <property type="match status" value="1"/>
</dbReference>
<protein>
    <submittedName>
        <fullName evidence="6">Putative AGC family protein kinase</fullName>
    </submittedName>
</protein>
<dbReference type="EMBL" id="SNRW01001457">
    <property type="protein sequence ID" value="KAA6396315.1"/>
    <property type="molecule type" value="Genomic_DNA"/>
</dbReference>
<accession>A0A5J4WPL0</accession>
<dbReference type="SUPFAM" id="SSF52096">
    <property type="entry name" value="ClpP/crotonase"/>
    <property type="match status" value="1"/>
</dbReference>
<reference evidence="6 7" key="1">
    <citation type="submission" date="2019-03" db="EMBL/GenBank/DDBJ databases">
        <title>Single cell metagenomics reveals metabolic interactions within the superorganism composed of flagellate Streblomastix strix and complex community of Bacteroidetes bacteria on its surface.</title>
        <authorList>
            <person name="Treitli S.C."/>
            <person name="Kolisko M."/>
            <person name="Husnik F."/>
            <person name="Keeling P."/>
            <person name="Hampl V."/>
        </authorList>
    </citation>
    <scope>NUCLEOTIDE SEQUENCE [LARGE SCALE GENOMIC DNA]</scope>
    <source>
        <strain evidence="6">ST1C</strain>
    </source>
</reference>
<dbReference type="PANTHER" id="PTHR37049">
    <property type="entry name" value="PEPTIDASE S41 FAMILY PROTEIN"/>
    <property type="match status" value="1"/>
</dbReference>
<dbReference type="InterPro" id="IPR000719">
    <property type="entry name" value="Prot_kinase_dom"/>
</dbReference>
<dbReference type="GO" id="GO:0005524">
    <property type="term" value="F:ATP binding"/>
    <property type="evidence" value="ECO:0007669"/>
    <property type="project" value="UniProtKB-UniRule"/>
</dbReference>
<dbReference type="OrthoDB" id="27214at2759"/>
<dbReference type="Gene3D" id="1.10.510.10">
    <property type="entry name" value="Transferase(Phosphotransferase) domain 1"/>
    <property type="match status" value="1"/>
</dbReference>
<gene>
    <name evidence="6" type="ORF">EZS28_008159</name>
</gene>
<keyword evidence="4" id="KW-1133">Transmembrane helix</keyword>
<keyword evidence="2 3" id="KW-0067">ATP-binding</keyword>
<organism evidence="6 7">
    <name type="scientific">Streblomastix strix</name>
    <dbReference type="NCBI Taxonomy" id="222440"/>
    <lineage>
        <taxon>Eukaryota</taxon>
        <taxon>Metamonada</taxon>
        <taxon>Preaxostyla</taxon>
        <taxon>Oxymonadida</taxon>
        <taxon>Streblomastigidae</taxon>
        <taxon>Streblomastix</taxon>
    </lineage>
</organism>
<dbReference type="Proteomes" id="UP000324800">
    <property type="component" value="Unassembled WGS sequence"/>
</dbReference>
<proteinExistence type="predicted"/>
<keyword evidence="4" id="KW-0472">Membrane</keyword>
<keyword evidence="4" id="KW-0812">Transmembrane</keyword>
<sequence>MIFVLVCTVSFAFCEFNEDICKFKTKQVIAYDEALKCLHSIPIQKEEQDTVISNLKQYAENYVFKDILFDPPQPHQMLAMNMTAEIEKLSNKTYDSTTEFYQNVSNIYSRLKDQHNIFLVPCNTAFTFILPFSIKASTNAEEDKITLKFDQLPEDYRYITDAYIGEDESKNLIGCEITGLNAEGEEIGPESPIDVLMKWADDNVFHSKCSPARLNQALRESFVIRSLKNYTIPPNSFINATVNKLSKTSNDGEEINVQLPWFAIVNENMKYLEMLCLLNAKQLKMKNYQEINAFQIKKQENYSQSFDQLRKKQNKLLKPTEDDLESIFGNGNIGFFYSDSRKTVQQTFDELKNRRGDKLIIDLRGNRNGYTALAMRTLQHISNNTIYPLFGQFDIRHSPINDKIYDNGDLSKVNHFEYLTLQFLKNKWYNPGVGRSFTSQLPTKYYENEQQFIHQYSNKYTVNISDIEQQPEHFYEPLKKPPQHPLDQQHIIFVTDGLCAEACGIFLKRVQEAHAGKIVALGLDPYKTKINNGKINTIPQTSPFFDIASATGGQRFSSIEMELFNQTEQQKNWTTLPPPFPRKGTHLTWSYEEIYSYSNDTKDLPLEFKVNEPDYIFQHFPLPYDEYEPNELSKILDLALPLFDICAPWEVLKNNTPCDPALMKMPFAIYGRPCNTETQKFDETRCVFSHCVSGYFLHPETGKCVIIPKDYKAGLSLNFIILISITCLGLILIIIIIILTIICAKKRGQRYIRLQNTIQHQILSQPYQSSSQQSLISNLSQYEKQAQLGSGAFGIVWLANQMSSGRQVAMKEMNYYTENDKEIVDKEYQLMKDSYSLLLNSLTPQSFIHVVQPLDFFINQAEFKAYIVLEYCAGGDLRKFINKMMKSGQKISENNAWDFIAEMTVSINQLHINGIIHGDVKPENILLINEKQIKLADFGLARQLQDDKEYLTAHFGTQQYQAPELLHNLTTEKNKTQKLIQTTAADIWAVGIIVYELLTWKHPFIFNDVNISPLELMLRIINNNPPELPDHFPENMRKLIFQMLTKDPARRITAEAILAVPEVAARLTAS</sequence>
<dbReference type="InterPro" id="IPR052766">
    <property type="entry name" value="S41A_metabolite_peptidase"/>
</dbReference>
<dbReference type="InterPro" id="IPR011009">
    <property type="entry name" value="Kinase-like_dom_sf"/>
</dbReference>
<evidence type="ECO:0000256" key="3">
    <source>
        <dbReference type="PROSITE-ProRule" id="PRU10141"/>
    </source>
</evidence>
<dbReference type="InterPro" id="IPR008271">
    <property type="entry name" value="Ser/Thr_kinase_AS"/>
</dbReference>
<name>A0A5J4WPL0_9EUKA</name>
<dbReference type="InterPro" id="IPR029045">
    <property type="entry name" value="ClpP/crotonase-like_dom_sf"/>
</dbReference>
<dbReference type="SMART" id="SM00220">
    <property type="entry name" value="S_TKc"/>
    <property type="match status" value="1"/>
</dbReference>
<keyword evidence="1 3" id="KW-0547">Nucleotide-binding</keyword>
<evidence type="ECO:0000256" key="2">
    <source>
        <dbReference type="ARBA" id="ARBA00022840"/>
    </source>
</evidence>
<keyword evidence="6" id="KW-0808">Transferase</keyword>
<dbReference type="Pfam" id="PF00069">
    <property type="entry name" value="Pkinase"/>
    <property type="match status" value="1"/>
</dbReference>
<comment type="caution">
    <text evidence="6">The sequence shown here is derived from an EMBL/GenBank/DDBJ whole genome shotgun (WGS) entry which is preliminary data.</text>
</comment>
<evidence type="ECO:0000313" key="7">
    <source>
        <dbReference type="Proteomes" id="UP000324800"/>
    </source>
</evidence>
<feature type="binding site" evidence="3">
    <location>
        <position position="811"/>
    </location>
    <ligand>
        <name>ATP</name>
        <dbReference type="ChEBI" id="CHEBI:30616"/>
    </ligand>
</feature>
<dbReference type="PROSITE" id="PS00107">
    <property type="entry name" value="PROTEIN_KINASE_ATP"/>
    <property type="match status" value="1"/>
</dbReference>
<dbReference type="PROSITE" id="PS00108">
    <property type="entry name" value="PROTEIN_KINASE_ST"/>
    <property type="match status" value="1"/>
</dbReference>
<dbReference type="SUPFAM" id="SSF56112">
    <property type="entry name" value="Protein kinase-like (PK-like)"/>
    <property type="match status" value="1"/>
</dbReference>
<dbReference type="PROSITE" id="PS50011">
    <property type="entry name" value="PROTEIN_KINASE_DOM"/>
    <property type="match status" value="1"/>
</dbReference>
<evidence type="ECO:0000256" key="4">
    <source>
        <dbReference type="SAM" id="Phobius"/>
    </source>
</evidence>
<feature type="transmembrane region" description="Helical" evidence="4">
    <location>
        <begin position="719"/>
        <end position="744"/>
    </location>
</feature>
<dbReference type="AlphaFoldDB" id="A0A5J4WPL0"/>
<evidence type="ECO:0000256" key="1">
    <source>
        <dbReference type="ARBA" id="ARBA00022741"/>
    </source>
</evidence>
<keyword evidence="6" id="KW-0418">Kinase</keyword>